<evidence type="ECO:0000256" key="1">
    <source>
        <dbReference type="SAM" id="MobiDB-lite"/>
    </source>
</evidence>
<feature type="region of interest" description="Disordered" evidence="1">
    <location>
        <begin position="1"/>
        <end position="26"/>
    </location>
</feature>
<reference evidence="2" key="1">
    <citation type="submission" date="2021-05" db="EMBL/GenBank/DDBJ databases">
        <authorList>
            <person name="Alioto T."/>
            <person name="Alioto T."/>
            <person name="Gomez Garrido J."/>
        </authorList>
    </citation>
    <scope>NUCLEOTIDE SEQUENCE</scope>
</reference>
<dbReference type="AlphaFoldDB" id="A0A8D8A679"/>
<evidence type="ECO:0000313" key="2">
    <source>
        <dbReference type="EMBL" id="CAG6449238.1"/>
    </source>
</evidence>
<accession>A0A8D8A679</accession>
<dbReference type="EMBL" id="HBUE01012747">
    <property type="protein sequence ID" value="CAG6449237.1"/>
    <property type="molecule type" value="Transcribed_RNA"/>
</dbReference>
<protein>
    <submittedName>
        <fullName evidence="2">(northern house mosquito) hypothetical protein</fullName>
    </submittedName>
</protein>
<sequence length="110" mass="12131">MTSTRPRSLGQPRVDRSAFPAAPRPSVSTLHPFWLAESSRFAEFLQLICIRQLVLFRILDPGILVLQLPDLCELSLSFCSRFPSNGLVIATLPSTDCGAGHRCAGARPYF</sequence>
<proteinExistence type="predicted"/>
<organism evidence="2">
    <name type="scientific">Culex pipiens</name>
    <name type="common">House mosquito</name>
    <dbReference type="NCBI Taxonomy" id="7175"/>
    <lineage>
        <taxon>Eukaryota</taxon>
        <taxon>Metazoa</taxon>
        <taxon>Ecdysozoa</taxon>
        <taxon>Arthropoda</taxon>
        <taxon>Hexapoda</taxon>
        <taxon>Insecta</taxon>
        <taxon>Pterygota</taxon>
        <taxon>Neoptera</taxon>
        <taxon>Endopterygota</taxon>
        <taxon>Diptera</taxon>
        <taxon>Nematocera</taxon>
        <taxon>Culicoidea</taxon>
        <taxon>Culicidae</taxon>
        <taxon>Culicinae</taxon>
        <taxon>Culicini</taxon>
        <taxon>Culex</taxon>
        <taxon>Culex</taxon>
    </lineage>
</organism>
<name>A0A8D8A679_CULPI</name>
<dbReference type="EMBL" id="HBUE01012750">
    <property type="protein sequence ID" value="CAG6449238.1"/>
    <property type="molecule type" value="Transcribed_RNA"/>
</dbReference>